<feature type="transmembrane region" description="Helical" evidence="14">
    <location>
        <begin position="238"/>
        <end position="266"/>
    </location>
</feature>
<evidence type="ECO:0000256" key="10">
    <source>
        <dbReference type="ARBA" id="ARBA00023136"/>
    </source>
</evidence>
<dbReference type="SUPFAM" id="SSF55729">
    <property type="entry name" value="Acyl-CoA N-acyltransferases (Nat)"/>
    <property type="match status" value="1"/>
</dbReference>
<comment type="similarity">
    <text evidence="2">Belongs to the LPG synthase family.</text>
</comment>
<feature type="transmembrane region" description="Helical" evidence="14">
    <location>
        <begin position="491"/>
        <end position="512"/>
    </location>
</feature>
<dbReference type="PANTHER" id="PTHR34697:SF2">
    <property type="entry name" value="PHOSPHATIDYLGLYCEROL LYSYLTRANSFERASE"/>
    <property type="match status" value="1"/>
</dbReference>
<dbReference type="Proteomes" id="UP000017548">
    <property type="component" value="Unassembled WGS sequence"/>
</dbReference>
<dbReference type="EC" id="2.3.2.3" evidence="3"/>
<evidence type="ECO:0000256" key="12">
    <source>
        <dbReference type="ARBA" id="ARBA00031899"/>
    </source>
</evidence>
<evidence type="ECO:0000256" key="2">
    <source>
        <dbReference type="ARBA" id="ARBA00008627"/>
    </source>
</evidence>
<feature type="transmembrane region" description="Helical" evidence="14">
    <location>
        <begin position="693"/>
        <end position="713"/>
    </location>
</feature>
<keyword evidence="9" id="KW-0443">Lipid metabolism</keyword>
<evidence type="ECO:0000256" key="14">
    <source>
        <dbReference type="SAM" id="Phobius"/>
    </source>
</evidence>
<evidence type="ECO:0000256" key="3">
    <source>
        <dbReference type="ARBA" id="ARBA00012014"/>
    </source>
</evidence>
<dbReference type="Pfam" id="PF09924">
    <property type="entry name" value="LPG_synthase_C"/>
    <property type="match status" value="1"/>
</dbReference>
<evidence type="ECO:0000256" key="11">
    <source>
        <dbReference type="ARBA" id="ARBA00023251"/>
    </source>
</evidence>
<evidence type="ECO:0000313" key="16">
    <source>
        <dbReference type="EMBL" id="ESE42181.1"/>
    </source>
</evidence>
<feature type="transmembrane region" description="Helical" evidence="14">
    <location>
        <begin position="46"/>
        <end position="69"/>
    </location>
</feature>
<name>A0ABP2Z5P1_9GAMM</name>
<comment type="subcellular location">
    <subcellularLocation>
        <location evidence="1">Cell membrane</location>
        <topology evidence="1">Multi-pass membrane protein</topology>
    </subcellularLocation>
</comment>
<dbReference type="NCBIfam" id="NF033480">
    <property type="entry name" value="bifunc_MprF"/>
    <property type="match status" value="1"/>
</dbReference>
<evidence type="ECO:0000313" key="17">
    <source>
        <dbReference type="Proteomes" id="UP000017548"/>
    </source>
</evidence>
<feature type="transmembrane region" description="Helical" evidence="14">
    <location>
        <begin position="158"/>
        <end position="184"/>
    </location>
</feature>
<keyword evidence="5" id="KW-1003">Cell membrane</keyword>
<feature type="transmembrane region" description="Helical" evidence="14">
    <location>
        <begin position="449"/>
        <end position="471"/>
    </location>
</feature>
<sequence length="852" mass="95622">MKMGRRIRVIISLIIFTVSLLLLYNLEQDYQLNDILAEVKLFLFSQLALAIALTVTSYLILTLYDYLAIKQLGSSLSYKKVAPVSFLAFTFSNTIGFSLLTGTSIRYKFYSELGLSGNQITQIVLACSVTFFLGLFFICGIALINFPAQQLANLPLPTWLFSLSRVFGVLMLLGVVGYFLFSLWRKKPIYFRGFEFAPPELPQSLKQFVVSTLDWLVVGTLFYCLLPAVDGLSYLQVLSIFFVANAIGVLAHVPGGIGVFESVVTVTLSQYLPVEQILGSVIVYRVIYYIVPFMLALIYFVVGLVLNNKDKLSKINIDLHIVRQLLPSLLSISVFSVGLVLLLSVVNPSIMHKYHWLGEIVPLPIVELSSLILSASGILLLLLSHGLFKRYQKAFVLTQKLLLVAIVFIVLKGAEWQISLALGLIYLLMLPCEQVFYRQGSIVGVKYSFGWLLSLAAALFLMVWVLFFAYQDVEYDHSLWLTFSQDSHVSRALRGGAIALAILFGFAIRYVLAVRKPDTRRLDSSALSCAMGIVADAPSSHGYLALVQDKSLLFNEDKDAFLMYARAGHCWVVMGDPIGNQDKFDDLLWQFREQCDAYDGWPVFYQVTQKYLPHFLEQGLSLYKLGEEAIVSLAEFELQSSKYRSLRQSHAKALREGLSFKLIDASEVQSLLPTLEAISTSWLKAKQGREKGFSVGYFSAAYLCATPMALVYLNGELVAFSNVWASAAKMEFSVDLMRYLPNLSGSNIMDFLFTELLLWGKQQGYQQFNLGMAPMSGLTDRAIVPFWTKLAKTVYKKGNKFYNFQGLRRYKDKFNPRWEAKYLICYGGLSLPVVLGSLVTLTSRGATGVFKK</sequence>
<feature type="transmembrane region" description="Helical" evidence="14">
    <location>
        <begin position="204"/>
        <end position="226"/>
    </location>
</feature>
<evidence type="ECO:0000256" key="9">
    <source>
        <dbReference type="ARBA" id="ARBA00023098"/>
    </source>
</evidence>
<feature type="transmembrane region" description="Helical" evidence="14">
    <location>
        <begin position="120"/>
        <end position="146"/>
    </location>
</feature>
<dbReference type="InterPro" id="IPR022791">
    <property type="entry name" value="L-PG_synthase/AglD"/>
</dbReference>
<accession>A0ABP2Z5P1</accession>
<feature type="transmembrane region" description="Helical" evidence="14">
    <location>
        <begin position="7"/>
        <end position="26"/>
    </location>
</feature>
<keyword evidence="6" id="KW-0808">Transferase</keyword>
<evidence type="ECO:0000256" key="8">
    <source>
        <dbReference type="ARBA" id="ARBA00022989"/>
    </source>
</evidence>
<evidence type="ECO:0000256" key="7">
    <source>
        <dbReference type="ARBA" id="ARBA00022692"/>
    </source>
</evidence>
<keyword evidence="7 14" id="KW-0812">Transmembrane</keyword>
<keyword evidence="11" id="KW-0046">Antibiotic resistance</keyword>
<feature type="transmembrane region" description="Helical" evidence="14">
    <location>
        <begin position="417"/>
        <end position="437"/>
    </location>
</feature>
<comment type="catalytic activity">
    <reaction evidence="13">
        <text>L-lysyl-tRNA(Lys) + a 1,2-diacyl-sn-glycero-3-phospho-(1'-sn-glycerol) = a 1,2-diacyl-sn-glycero-3-phospho-1'-(3'-O-L-lysyl)-sn-glycerol + tRNA(Lys)</text>
        <dbReference type="Rhea" id="RHEA:10668"/>
        <dbReference type="Rhea" id="RHEA-COMP:9696"/>
        <dbReference type="Rhea" id="RHEA-COMP:9697"/>
        <dbReference type="ChEBI" id="CHEBI:64716"/>
        <dbReference type="ChEBI" id="CHEBI:75792"/>
        <dbReference type="ChEBI" id="CHEBI:78442"/>
        <dbReference type="ChEBI" id="CHEBI:78529"/>
        <dbReference type="EC" id="2.3.2.3"/>
    </reaction>
</comment>
<protein>
    <recommendedName>
        <fullName evidence="4">Phosphatidylglycerol lysyltransferase</fullName>
        <ecNumber evidence="3">2.3.2.3</ecNumber>
    </recommendedName>
    <alternativeName>
        <fullName evidence="12">Lysylphosphatidylglycerol synthase</fullName>
    </alternativeName>
</protein>
<feature type="transmembrane region" description="Helical" evidence="14">
    <location>
        <begin position="361"/>
        <end position="382"/>
    </location>
</feature>
<feature type="transmembrane region" description="Helical" evidence="14">
    <location>
        <begin position="286"/>
        <end position="306"/>
    </location>
</feature>
<gene>
    <name evidence="16" type="ORF">SHD_1251</name>
</gene>
<feature type="transmembrane region" description="Helical" evidence="14">
    <location>
        <begin position="394"/>
        <end position="411"/>
    </location>
</feature>
<dbReference type="InterPro" id="IPR051211">
    <property type="entry name" value="PG_lysyltransferase"/>
</dbReference>
<comment type="caution">
    <text evidence="16">The sequence shown here is derived from an EMBL/GenBank/DDBJ whole genome shotgun (WGS) entry which is preliminary data.</text>
</comment>
<keyword evidence="8 14" id="KW-1133">Transmembrane helix</keyword>
<keyword evidence="17" id="KW-1185">Reference proteome</keyword>
<reference evidence="16 17" key="1">
    <citation type="journal article" date="2013" name="Genome Announc.">
        <title>Draft Genome Sequence of Shewanella decolorationis S12, a Dye-Degrading Bacterium Isolated from a Wastewater Treatment Plant.</title>
        <authorList>
            <person name="Xu M."/>
            <person name="Fang Y."/>
            <person name="Liu J."/>
            <person name="Chen X."/>
            <person name="Sun G."/>
            <person name="Guo J."/>
            <person name="Hua Z."/>
            <person name="Tu Q."/>
            <person name="Wu L."/>
            <person name="Zhou J."/>
            <person name="Liu X."/>
        </authorList>
    </citation>
    <scope>NUCLEOTIDE SEQUENCE [LARGE SCALE GENOMIC DNA]</scope>
    <source>
        <strain evidence="16 17">S12</strain>
    </source>
</reference>
<proteinExistence type="inferred from homology"/>
<feature type="transmembrane region" description="Helical" evidence="14">
    <location>
        <begin position="81"/>
        <end position="100"/>
    </location>
</feature>
<feature type="transmembrane region" description="Helical" evidence="14">
    <location>
        <begin position="820"/>
        <end position="842"/>
    </location>
</feature>
<evidence type="ECO:0000256" key="13">
    <source>
        <dbReference type="ARBA" id="ARBA00047540"/>
    </source>
</evidence>
<feature type="domain" description="Phosphatidylglycerol lysyltransferase C-terminal" evidence="15">
    <location>
        <begin position="539"/>
        <end position="824"/>
    </location>
</feature>
<dbReference type="EMBL" id="AXZL01000055">
    <property type="protein sequence ID" value="ESE42181.1"/>
    <property type="molecule type" value="Genomic_DNA"/>
</dbReference>
<dbReference type="InterPro" id="IPR016181">
    <property type="entry name" value="Acyl_CoA_acyltransferase"/>
</dbReference>
<evidence type="ECO:0000259" key="15">
    <source>
        <dbReference type="Pfam" id="PF09924"/>
    </source>
</evidence>
<organism evidence="16 17">
    <name type="scientific">Shewanella decolorationis S12</name>
    <dbReference type="NCBI Taxonomy" id="1353536"/>
    <lineage>
        <taxon>Bacteria</taxon>
        <taxon>Pseudomonadati</taxon>
        <taxon>Pseudomonadota</taxon>
        <taxon>Gammaproteobacteria</taxon>
        <taxon>Alteromonadales</taxon>
        <taxon>Shewanellaceae</taxon>
        <taxon>Shewanella</taxon>
    </lineage>
</organism>
<evidence type="ECO:0000256" key="5">
    <source>
        <dbReference type="ARBA" id="ARBA00022475"/>
    </source>
</evidence>
<evidence type="ECO:0000256" key="1">
    <source>
        <dbReference type="ARBA" id="ARBA00004651"/>
    </source>
</evidence>
<evidence type="ECO:0000256" key="4">
    <source>
        <dbReference type="ARBA" id="ARBA00021546"/>
    </source>
</evidence>
<dbReference type="PANTHER" id="PTHR34697">
    <property type="entry name" value="PHOSPHATIDYLGLYCEROL LYSYLTRANSFERASE"/>
    <property type="match status" value="1"/>
</dbReference>
<dbReference type="Pfam" id="PF03706">
    <property type="entry name" value="LPG_synthase_TM"/>
    <property type="match status" value="1"/>
</dbReference>
<feature type="transmembrane region" description="Helical" evidence="14">
    <location>
        <begin position="326"/>
        <end position="346"/>
    </location>
</feature>
<keyword evidence="10 14" id="KW-0472">Membrane</keyword>
<dbReference type="InterPro" id="IPR024320">
    <property type="entry name" value="LPG_synthase_C"/>
</dbReference>
<evidence type="ECO:0000256" key="6">
    <source>
        <dbReference type="ARBA" id="ARBA00022679"/>
    </source>
</evidence>